<organism evidence="1 2">
    <name type="scientific">Luteibacter jiangsuensis</name>
    <dbReference type="NCBI Taxonomy" id="637577"/>
    <lineage>
        <taxon>Bacteria</taxon>
        <taxon>Pseudomonadati</taxon>
        <taxon>Pseudomonadota</taxon>
        <taxon>Gammaproteobacteria</taxon>
        <taxon>Lysobacterales</taxon>
        <taxon>Rhodanobacteraceae</taxon>
        <taxon>Luteibacter</taxon>
    </lineage>
</organism>
<protein>
    <submittedName>
        <fullName evidence="1">Uncharacterized protein</fullName>
    </submittedName>
</protein>
<proteinExistence type="predicted"/>
<name>A0ABX0Q0N7_9GAMM</name>
<reference evidence="1 2" key="1">
    <citation type="journal article" date="2011" name="Curr. Microbiol.">
        <title>Luteibacter jiangsuensis sp. nov.: a methamidophos-degrading bacterium isolated from a methamidophos-manufacturing factory.</title>
        <authorList>
            <person name="Wang L."/>
            <person name="Wang G.L."/>
            <person name="Li S.P."/>
            <person name="Jiang J.D."/>
        </authorList>
    </citation>
    <scope>NUCLEOTIDE SEQUENCE [LARGE SCALE GENOMIC DNA]</scope>
    <source>
        <strain evidence="1 2">CGMCC 1.10133</strain>
    </source>
</reference>
<sequence>MENHSKYRVVAKAVKHHGAAGEQVYRASYRILDHIGEEIEANTGTNDFQDITSAFNEAFALGHERLREMGVDTVQ</sequence>
<dbReference type="Proteomes" id="UP001429601">
    <property type="component" value="Unassembled WGS sequence"/>
</dbReference>
<evidence type="ECO:0000313" key="1">
    <source>
        <dbReference type="EMBL" id="NID04091.1"/>
    </source>
</evidence>
<evidence type="ECO:0000313" key="2">
    <source>
        <dbReference type="Proteomes" id="UP001429601"/>
    </source>
</evidence>
<dbReference type="RefSeq" id="WP_167123448.1">
    <property type="nucleotide sequence ID" value="NZ_JAAQQR010000002.1"/>
</dbReference>
<dbReference type="EMBL" id="JAAQQR010000002">
    <property type="protein sequence ID" value="NID04091.1"/>
    <property type="molecule type" value="Genomic_DNA"/>
</dbReference>
<accession>A0ABX0Q0N7</accession>
<comment type="caution">
    <text evidence="1">The sequence shown here is derived from an EMBL/GenBank/DDBJ whole genome shotgun (WGS) entry which is preliminary data.</text>
</comment>
<gene>
    <name evidence="1" type="ORF">HBF26_04290</name>
</gene>
<keyword evidence="2" id="KW-1185">Reference proteome</keyword>